<gene>
    <name evidence="7" type="primary">pgl</name>
    <name evidence="9" type="ORF">LX59_01943</name>
</gene>
<proteinExistence type="inferred from homology"/>
<dbReference type="EC" id="3.1.1.31" evidence="5 7"/>
<dbReference type="EMBL" id="VLKG01000006">
    <property type="protein sequence ID" value="TWH65001.1"/>
    <property type="molecule type" value="Genomic_DNA"/>
</dbReference>
<evidence type="ECO:0000256" key="2">
    <source>
        <dbReference type="ARBA" id="ARBA00002681"/>
    </source>
</evidence>
<dbReference type="Gene3D" id="3.40.50.1360">
    <property type="match status" value="1"/>
</dbReference>
<dbReference type="InterPro" id="IPR005900">
    <property type="entry name" value="6-phosphogluconolactonase_DevB"/>
</dbReference>
<comment type="catalytic activity">
    <reaction evidence="1 7">
        <text>6-phospho-D-glucono-1,5-lactone + H2O = 6-phospho-D-gluconate + H(+)</text>
        <dbReference type="Rhea" id="RHEA:12556"/>
        <dbReference type="ChEBI" id="CHEBI:15377"/>
        <dbReference type="ChEBI" id="CHEBI:15378"/>
        <dbReference type="ChEBI" id="CHEBI:57955"/>
        <dbReference type="ChEBI" id="CHEBI:58759"/>
        <dbReference type="EC" id="3.1.1.31"/>
    </reaction>
</comment>
<reference evidence="9 10" key="1">
    <citation type="submission" date="2019-07" db="EMBL/GenBank/DDBJ databases">
        <title>Genomic Encyclopedia of Type Strains, Phase I: the one thousand microbial genomes (KMG-I) project.</title>
        <authorList>
            <person name="Kyrpides N."/>
        </authorList>
    </citation>
    <scope>NUCLEOTIDE SEQUENCE [LARGE SCALE GENOMIC DNA]</scope>
    <source>
        <strain evidence="9 10">DSM 375</strain>
    </source>
</reference>
<dbReference type="UniPathway" id="UPA00115">
    <property type="reaction ID" value="UER00409"/>
</dbReference>
<dbReference type="GO" id="GO:0005975">
    <property type="term" value="P:carbohydrate metabolic process"/>
    <property type="evidence" value="ECO:0007669"/>
    <property type="project" value="UniProtKB-UniRule"/>
</dbReference>
<dbReference type="SUPFAM" id="SSF100950">
    <property type="entry name" value="NagB/RpiA/CoA transferase-like"/>
    <property type="match status" value="1"/>
</dbReference>
<evidence type="ECO:0000256" key="1">
    <source>
        <dbReference type="ARBA" id="ARBA00000832"/>
    </source>
</evidence>
<dbReference type="InterPro" id="IPR037171">
    <property type="entry name" value="NagB/RpiA_transferase-like"/>
</dbReference>
<dbReference type="CDD" id="cd01400">
    <property type="entry name" value="6PGL"/>
    <property type="match status" value="1"/>
</dbReference>
<dbReference type="GO" id="GO:0006098">
    <property type="term" value="P:pentose-phosphate shunt"/>
    <property type="evidence" value="ECO:0007669"/>
    <property type="project" value="UniProtKB-UniPathway"/>
</dbReference>
<name>A0A562I1T8_9GAMM</name>
<dbReference type="PANTHER" id="PTHR11054:SF0">
    <property type="entry name" value="6-PHOSPHOGLUCONOLACTONASE"/>
    <property type="match status" value="1"/>
</dbReference>
<evidence type="ECO:0000313" key="9">
    <source>
        <dbReference type="EMBL" id="TWH65001.1"/>
    </source>
</evidence>
<evidence type="ECO:0000256" key="7">
    <source>
        <dbReference type="RuleBase" id="RU365095"/>
    </source>
</evidence>
<keyword evidence="10" id="KW-1185">Reference proteome</keyword>
<comment type="pathway">
    <text evidence="3 7">Carbohydrate degradation; pentose phosphate pathway; D-ribulose 5-phosphate from D-glucose 6-phosphate (oxidative stage): step 2/3.</text>
</comment>
<dbReference type="InterPro" id="IPR039104">
    <property type="entry name" value="6PGL"/>
</dbReference>
<evidence type="ECO:0000256" key="5">
    <source>
        <dbReference type="ARBA" id="ARBA00013198"/>
    </source>
</evidence>
<dbReference type="NCBIfam" id="TIGR01198">
    <property type="entry name" value="pgl"/>
    <property type="match status" value="1"/>
</dbReference>
<comment type="function">
    <text evidence="2 7">Hydrolysis of 6-phosphogluconolactone to 6-phosphogluconate.</text>
</comment>
<keyword evidence="7" id="KW-0378">Hydrolase</keyword>
<dbReference type="PANTHER" id="PTHR11054">
    <property type="entry name" value="6-PHOSPHOGLUCONOLACTONASE"/>
    <property type="match status" value="1"/>
</dbReference>
<accession>A0A562I1T8</accession>
<evidence type="ECO:0000256" key="6">
    <source>
        <dbReference type="ARBA" id="ARBA00020337"/>
    </source>
</evidence>
<dbReference type="AlphaFoldDB" id="A0A562I1T8"/>
<dbReference type="GO" id="GO:0017057">
    <property type="term" value="F:6-phosphogluconolactonase activity"/>
    <property type="evidence" value="ECO:0007669"/>
    <property type="project" value="UniProtKB-UniRule"/>
</dbReference>
<dbReference type="Proteomes" id="UP000319627">
    <property type="component" value="Unassembled WGS sequence"/>
</dbReference>
<dbReference type="Pfam" id="PF01182">
    <property type="entry name" value="Glucosamine_iso"/>
    <property type="match status" value="1"/>
</dbReference>
<feature type="domain" description="Glucosamine/galactosamine-6-phosphate isomerase" evidence="8">
    <location>
        <begin position="19"/>
        <end position="235"/>
    </location>
</feature>
<protein>
    <recommendedName>
        <fullName evidence="6 7">6-phosphogluconolactonase</fullName>
        <shortName evidence="7">6PGL</shortName>
        <ecNumber evidence="5 7">3.1.1.31</ecNumber>
    </recommendedName>
</protein>
<evidence type="ECO:0000259" key="8">
    <source>
        <dbReference type="Pfam" id="PF01182"/>
    </source>
</evidence>
<evidence type="ECO:0000313" key="10">
    <source>
        <dbReference type="Proteomes" id="UP000319627"/>
    </source>
</evidence>
<organism evidence="9 10">
    <name type="scientific">Azomonas agilis</name>
    <dbReference type="NCBI Taxonomy" id="116849"/>
    <lineage>
        <taxon>Bacteria</taxon>
        <taxon>Pseudomonadati</taxon>
        <taxon>Pseudomonadota</taxon>
        <taxon>Gammaproteobacteria</taxon>
        <taxon>Pseudomonadales</taxon>
        <taxon>Pseudomonadaceae</taxon>
        <taxon>Azomonas</taxon>
    </lineage>
</organism>
<dbReference type="RefSeq" id="WP_144571646.1">
    <property type="nucleotide sequence ID" value="NZ_VLKG01000006.1"/>
</dbReference>
<comment type="similarity">
    <text evidence="4 7">Belongs to the glucosamine/galactosamine-6-phosphate isomerase family. 6-phosphogluconolactonase subfamily.</text>
</comment>
<evidence type="ECO:0000256" key="3">
    <source>
        <dbReference type="ARBA" id="ARBA00004961"/>
    </source>
</evidence>
<comment type="caution">
    <text evidence="9">The sequence shown here is derived from an EMBL/GenBank/DDBJ whole genome shotgun (WGS) entry which is preliminary data.</text>
</comment>
<dbReference type="OrthoDB" id="9810967at2"/>
<evidence type="ECO:0000256" key="4">
    <source>
        <dbReference type="ARBA" id="ARBA00010662"/>
    </source>
</evidence>
<sequence>MAISELDLPTGVLAHSLSNADQQARLLADRVAQALQFAIHADGQASLLVSGGKSPIAFFEYLAQKELDWAQVTISLTDERWVPPEHPDSNEGLVRRHLLQHQAAVAQFVSLYYPAPTLEESAHKAEQVLQVLPKKPDVVVLGMGSDGHTASLFPGSPLLYQALNPECALRCLPMQAPSEPRQRISLTYPFLASAPVQYLAIQGHGKFLALSRALQAYSVQMPVHAFLHHPLEIYWCP</sequence>
<dbReference type="InterPro" id="IPR006148">
    <property type="entry name" value="Glc/Gal-6P_isomerase"/>
</dbReference>